<dbReference type="EMBL" id="CM042017">
    <property type="protein sequence ID" value="KAI3689725.1"/>
    <property type="molecule type" value="Genomic_DNA"/>
</dbReference>
<proteinExistence type="predicted"/>
<reference evidence="2" key="1">
    <citation type="journal article" date="2022" name="Mol. Ecol. Resour.">
        <title>The genomes of chicory, endive, great burdock and yacon provide insights into Asteraceae palaeo-polyploidization history and plant inulin production.</title>
        <authorList>
            <person name="Fan W."/>
            <person name="Wang S."/>
            <person name="Wang H."/>
            <person name="Wang A."/>
            <person name="Jiang F."/>
            <person name="Liu H."/>
            <person name="Zhao H."/>
            <person name="Xu D."/>
            <person name="Zhang Y."/>
        </authorList>
    </citation>
    <scope>NUCLEOTIDE SEQUENCE [LARGE SCALE GENOMIC DNA]</scope>
    <source>
        <strain evidence="2">cv. Punajuju</strain>
    </source>
</reference>
<sequence length="120" mass="13298">MEEASDLATEITTQNCNWNTDLEKETQIGSEWVRIGLRFGPIWISIWFAGVIVPTIDPSSDWCDSVPRLGTERSDRNSWLVLSVQKQMNFRSSTSQSKDLEAAIGEATGRPKSPAAGLVL</sequence>
<evidence type="ECO:0000313" key="2">
    <source>
        <dbReference type="Proteomes" id="UP001055811"/>
    </source>
</evidence>
<evidence type="ECO:0000313" key="1">
    <source>
        <dbReference type="EMBL" id="KAI3689725.1"/>
    </source>
</evidence>
<organism evidence="1 2">
    <name type="scientific">Cichorium intybus</name>
    <name type="common">Chicory</name>
    <dbReference type="NCBI Taxonomy" id="13427"/>
    <lineage>
        <taxon>Eukaryota</taxon>
        <taxon>Viridiplantae</taxon>
        <taxon>Streptophyta</taxon>
        <taxon>Embryophyta</taxon>
        <taxon>Tracheophyta</taxon>
        <taxon>Spermatophyta</taxon>
        <taxon>Magnoliopsida</taxon>
        <taxon>eudicotyledons</taxon>
        <taxon>Gunneridae</taxon>
        <taxon>Pentapetalae</taxon>
        <taxon>asterids</taxon>
        <taxon>campanulids</taxon>
        <taxon>Asterales</taxon>
        <taxon>Asteraceae</taxon>
        <taxon>Cichorioideae</taxon>
        <taxon>Cichorieae</taxon>
        <taxon>Cichoriinae</taxon>
        <taxon>Cichorium</taxon>
    </lineage>
</organism>
<keyword evidence="2" id="KW-1185">Reference proteome</keyword>
<comment type="caution">
    <text evidence="1">The sequence shown here is derived from an EMBL/GenBank/DDBJ whole genome shotgun (WGS) entry which is preliminary data.</text>
</comment>
<accession>A0ACB8Z0D2</accession>
<gene>
    <name evidence="1" type="ORF">L2E82_47691</name>
</gene>
<reference evidence="1 2" key="2">
    <citation type="journal article" date="2022" name="Mol. Ecol. Resour.">
        <title>The genomes of chicory, endive, great burdock and yacon provide insights into Asteraceae paleo-polyploidization history and plant inulin production.</title>
        <authorList>
            <person name="Fan W."/>
            <person name="Wang S."/>
            <person name="Wang H."/>
            <person name="Wang A."/>
            <person name="Jiang F."/>
            <person name="Liu H."/>
            <person name="Zhao H."/>
            <person name="Xu D."/>
            <person name="Zhang Y."/>
        </authorList>
    </citation>
    <scope>NUCLEOTIDE SEQUENCE [LARGE SCALE GENOMIC DNA]</scope>
    <source>
        <strain evidence="2">cv. Punajuju</strain>
        <tissue evidence="1">Leaves</tissue>
    </source>
</reference>
<name>A0ACB8Z0D2_CICIN</name>
<dbReference type="Proteomes" id="UP001055811">
    <property type="component" value="Linkage Group LG09"/>
</dbReference>
<protein>
    <submittedName>
        <fullName evidence="1">Uncharacterized protein</fullName>
    </submittedName>
</protein>